<reference evidence="3 4" key="1">
    <citation type="submission" date="2017-06" db="EMBL/GenBank/DDBJ databases">
        <title>Draft genome sequence of a variant of Elsinoe murrayae.</title>
        <authorList>
            <person name="Cheng Q."/>
        </authorList>
    </citation>
    <scope>NUCLEOTIDE SEQUENCE [LARGE SCALE GENOMIC DNA]</scope>
    <source>
        <strain evidence="3 4">CQ-2017a</strain>
    </source>
</reference>
<dbReference type="OrthoDB" id="3928318at2759"/>
<evidence type="ECO:0000256" key="1">
    <source>
        <dbReference type="SAM" id="MobiDB-lite"/>
    </source>
</evidence>
<comment type="caution">
    <text evidence="3">The sequence shown here is derived from an EMBL/GenBank/DDBJ whole genome shotgun (WGS) entry which is preliminary data.</text>
</comment>
<feature type="region of interest" description="Disordered" evidence="1">
    <location>
        <begin position="49"/>
        <end position="71"/>
    </location>
</feature>
<evidence type="ECO:0000313" key="3">
    <source>
        <dbReference type="EMBL" id="PNS18896.1"/>
    </source>
</evidence>
<gene>
    <name evidence="3" type="ORF">CAC42_5435</name>
</gene>
<dbReference type="EMBL" id="NKHZ01000039">
    <property type="protein sequence ID" value="PNS18896.1"/>
    <property type="molecule type" value="Genomic_DNA"/>
</dbReference>
<accession>A0A2K1QV08</accession>
<sequence length="111" mass="11798">MLPPTTLLLLLAYAALYAFAYAIPKSYVPLDERDALSAPRLDAAAPKLEIRTDATATPSKRRTKRDTKDYTEAAGPLVMVAAGPVMSGGTVTLTTGEGQGFWHSRCAGPKC</sequence>
<protein>
    <submittedName>
        <fullName evidence="3">Uncharacterized protein</fullName>
    </submittedName>
</protein>
<dbReference type="InParanoid" id="A0A2K1QV08"/>
<keyword evidence="4" id="KW-1185">Reference proteome</keyword>
<feature type="chain" id="PRO_5014456635" evidence="2">
    <location>
        <begin position="23"/>
        <end position="111"/>
    </location>
</feature>
<dbReference type="AlphaFoldDB" id="A0A2K1QV08"/>
<organism evidence="3 4">
    <name type="scientific">Sphaceloma murrayae</name>
    <dbReference type="NCBI Taxonomy" id="2082308"/>
    <lineage>
        <taxon>Eukaryota</taxon>
        <taxon>Fungi</taxon>
        <taxon>Dikarya</taxon>
        <taxon>Ascomycota</taxon>
        <taxon>Pezizomycotina</taxon>
        <taxon>Dothideomycetes</taxon>
        <taxon>Dothideomycetidae</taxon>
        <taxon>Myriangiales</taxon>
        <taxon>Elsinoaceae</taxon>
        <taxon>Sphaceloma</taxon>
    </lineage>
</organism>
<evidence type="ECO:0000256" key="2">
    <source>
        <dbReference type="SAM" id="SignalP"/>
    </source>
</evidence>
<dbReference type="Proteomes" id="UP000243797">
    <property type="component" value="Unassembled WGS sequence"/>
</dbReference>
<feature type="signal peptide" evidence="2">
    <location>
        <begin position="1"/>
        <end position="22"/>
    </location>
</feature>
<keyword evidence="2" id="KW-0732">Signal</keyword>
<proteinExistence type="predicted"/>
<name>A0A2K1QV08_9PEZI</name>
<evidence type="ECO:0000313" key="4">
    <source>
        <dbReference type="Proteomes" id="UP000243797"/>
    </source>
</evidence>